<evidence type="ECO:0000259" key="2">
    <source>
        <dbReference type="Pfam" id="PF18810"/>
    </source>
</evidence>
<dbReference type="GO" id="GO:0005198">
    <property type="term" value="F:structural molecule activity"/>
    <property type="evidence" value="ECO:0007669"/>
    <property type="project" value="InterPro"/>
</dbReference>
<evidence type="ECO:0000256" key="1">
    <source>
        <dbReference type="SAM" id="MobiDB-lite"/>
    </source>
</evidence>
<gene>
    <name evidence="3" type="ORF">CBW42_07430</name>
</gene>
<dbReference type="Pfam" id="PF06152">
    <property type="entry name" value="Phage_min_cap2"/>
    <property type="match status" value="1"/>
</dbReference>
<dbReference type="InterPro" id="IPR041110">
    <property type="entry name" value="PBECR2"/>
</dbReference>
<dbReference type="Proteomes" id="UP000194903">
    <property type="component" value="Unassembled WGS sequence"/>
</dbReference>
<keyword evidence="4" id="KW-1185">Reference proteome</keyword>
<evidence type="ECO:0000313" key="3">
    <source>
        <dbReference type="EMBL" id="OUM20650.1"/>
    </source>
</evidence>
<accession>A0A252F4S1</accession>
<dbReference type="InterPro" id="IPR009319">
    <property type="entry name" value="Phage_A118_VSP1"/>
</dbReference>
<name>A0A252F4S1_9FIRM</name>
<proteinExistence type="predicted"/>
<comment type="caution">
    <text evidence="3">The sequence shown here is derived from an EMBL/GenBank/DDBJ whole genome shotgun (WGS) entry which is preliminary data.</text>
</comment>
<sequence>MTILTIPMIPRNTTIRTNTVRRTIRTGTTIPTTQMTQMTQMMGTTTKNNVETSPKREVFCAQNKLTEYEASQIQRYHERQIRRWKREYAAMDAAGLDTTEAAVKIRSWNERQNDFIRQTGFKRQADQEQTAMRRTTRGRKKDIENNKEPDIIKSNITGNGGADVHHIGRLNRSIYRCVTNDIVTDEVIITDKQIQHIKDRHPNDFERYCSYFREIVSNPDYIIEANKPNSALVLKEIMIHGEVFKMVVRLATSQDDPKYKNSIITFMKIDRKEWNRLLRNKRILYKKE</sequence>
<protein>
    <recommendedName>
        <fullName evidence="2">Phage-Barnase-EndoU-ColicinE5/D-RelE like nuclease 2 domain-containing protein</fullName>
    </recommendedName>
</protein>
<dbReference type="AlphaFoldDB" id="A0A252F4S1"/>
<organism evidence="3 4">
    <name type="scientific">Butyricicoccus porcorum</name>
    <dbReference type="NCBI Taxonomy" id="1945634"/>
    <lineage>
        <taxon>Bacteria</taxon>
        <taxon>Bacillati</taxon>
        <taxon>Bacillota</taxon>
        <taxon>Clostridia</taxon>
        <taxon>Eubacteriales</taxon>
        <taxon>Butyricicoccaceae</taxon>
        <taxon>Butyricicoccus</taxon>
    </lineage>
</organism>
<evidence type="ECO:0000313" key="4">
    <source>
        <dbReference type="Proteomes" id="UP000194903"/>
    </source>
</evidence>
<feature type="region of interest" description="Disordered" evidence="1">
    <location>
        <begin position="121"/>
        <end position="145"/>
    </location>
</feature>
<dbReference type="EMBL" id="NHOC01000005">
    <property type="protein sequence ID" value="OUM20650.1"/>
    <property type="molecule type" value="Genomic_DNA"/>
</dbReference>
<feature type="domain" description="Phage-Barnase-EndoU-ColicinE5/D-RelE like nuclease 2" evidence="2">
    <location>
        <begin position="180"/>
        <end position="286"/>
    </location>
</feature>
<dbReference type="Pfam" id="PF18810">
    <property type="entry name" value="PBECR2"/>
    <property type="match status" value="1"/>
</dbReference>
<reference evidence="3 4" key="1">
    <citation type="submission" date="2017-05" db="EMBL/GenBank/DDBJ databases">
        <title>Butyricicoccus porcorum sp. nov. a butyrate-producing bacterium from the swine intestinal tract.</title>
        <authorList>
            <person name="Trachsel J."/>
            <person name="Humphrey S."/>
            <person name="Allen H.K."/>
        </authorList>
    </citation>
    <scope>NUCLEOTIDE SEQUENCE [LARGE SCALE GENOMIC DNA]</scope>
    <source>
        <strain evidence="3">BB10</strain>
    </source>
</reference>